<feature type="domain" description="NB-ARC" evidence="2">
    <location>
        <begin position="81"/>
        <end position="237"/>
    </location>
</feature>
<dbReference type="AlphaFoldDB" id="A0A6A6H823"/>
<name>A0A6A6H823_VIRVR</name>
<reference evidence="3" key="1">
    <citation type="journal article" date="2020" name="Stud. Mycol.">
        <title>101 Dothideomycetes genomes: a test case for predicting lifestyles and emergence of pathogens.</title>
        <authorList>
            <person name="Haridas S."/>
            <person name="Albert R."/>
            <person name="Binder M."/>
            <person name="Bloem J."/>
            <person name="Labutti K."/>
            <person name="Salamov A."/>
            <person name="Andreopoulos B."/>
            <person name="Baker S."/>
            <person name="Barry K."/>
            <person name="Bills G."/>
            <person name="Bluhm B."/>
            <person name="Cannon C."/>
            <person name="Castanera R."/>
            <person name="Culley D."/>
            <person name="Daum C."/>
            <person name="Ezra D."/>
            <person name="Gonzalez J."/>
            <person name="Henrissat B."/>
            <person name="Kuo A."/>
            <person name="Liang C."/>
            <person name="Lipzen A."/>
            <person name="Lutzoni F."/>
            <person name="Magnuson J."/>
            <person name="Mondo S."/>
            <person name="Nolan M."/>
            <person name="Ohm R."/>
            <person name="Pangilinan J."/>
            <person name="Park H.-J."/>
            <person name="Ramirez L."/>
            <person name="Alfaro M."/>
            <person name="Sun H."/>
            <person name="Tritt A."/>
            <person name="Yoshinaga Y."/>
            <person name="Zwiers L.-H."/>
            <person name="Turgeon B."/>
            <person name="Goodwin S."/>
            <person name="Spatafora J."/>
            <person name="Crous P."/>
            <person name="Grigoriev I."/>
        </authorList>
    </citation>
    <scope>NUCLEOTIDE SEQUENCE</scope>
    <source>
        <strain evidence="3">Tuck. ex Michener</strain>
    </source>
</reference>
<dbReference type="InterPro" id="IPR053137">
    <property type="entry name" value="NLR-like"/>
</dbReference>
<keyword evidence="4" id="KW-1185">Reference proteome</keyword>
<dbReference type="SUPFAM" id="SSF48452">
    <property type="entry name" value="TPR-like"/>
    <property type="match status" value="2"/>
</dbReference>
<evidence type="ECO:0000256" key="1">
    <source>
        <dbReference type="SAM" id="MobiDB-lite"/>
    </source>
</evidence>
<dbReference type="Gene3D" id="3.40.50.300">
    <property type="entry name" value="P-loop containing nucleotide triphosphate hydrolases"/>
    <property type="match status" value="1"/>
</dbReference>
<organism evidence="3 4">
    <name type="scientific">Viridothelium virens</name>
    <name type="common">Speckled blister lichen</name>
    <name type="synonym">Trypethelium virens</name>
    <dbReference type="NCBI Taxonomy" id="1048519"/>
    <lineage>
        <taxon>Eukaryota</taxon>
        <taxon>Fungi</taxon>
        <taxon>Dikarya</taxon>
        <taxon>Ascomycota</taxon>
        <taxon>Pezizomycotina</taxon>
        <taxon>Dothideomycetes</taxon>
        <taxon>Dothideomycetes incertae sedis</taxon>
        <taxon>Trypetheliales</taxon>
        <taxon>Trypetheliaceae</taxon>
        <taxon>Viridothelium</taxon>
    </lineage>
</organism>
<evidence type="ECO:0000313" key="4">
    <source>
        <dbReference type="Proteomes" id="UP000800092"/>
    </source>
</evidence>
<dbReference type="PANTHER" id="PTHR46082">
    <property type="entry name" value="ATP/GTP-BINDING PROTEIN-RELATED"/>
    <property type="match status" value="1"/>
</dbReference>
<dbReference type="InterPro" id="IPR011990">
    <property type="entry name" value="TPR-like_helical_dom_sf"/>
</dbReference>
<proteinExistence type="predicted"/>
<dbReference type="Gene3D" id="1.25.40.10">
    <property type="entry name" value="Tetratricopeptide repeat domain"/>
    <property type="match status" value="2"/>
</dbReference>
<feature type="region of interest" description="Disordered" evidence="1">
    <location>
        <begin position="357"/>
        <end position="388"/>
    </location>
</feature>
<dbReference type="OrthoDB" id="20872at2759"/>
<protein>
    <recommendedName>
        <fullName evidence="2">NB-ARC domain-containing protein</fullName>
    </recommendedName>
</protein>
<dbReference type="InterPro" id="IPR002182">
    <property type="entry name" value="NB-ARC"/>
</dbReference>
<evidence type="ECO:0000313" key="3">
    <source>
        <dbReference type="EMBL" id="KAF2234152.1"/>
    </source>
</evidence>
<dbReference type="InterPro" id="IPR027417">
    <property type="entry name" value="P-loop_NTPase"/>
</dbReference>
<dbReference type="NCBIfam" id="NF040586">
    <property type="entry name" value="FxSxx_TPR"/>
    <property type="match status" value="1"/>
</dbReference>
<dbReference type="Proteomes" id="UP000800092">
    <property type="component" value="Unassembled WGS sequence"/>
</dbReference>
<dbReference type="EMBL" id="ML991801">
    <property type="protein sequence ID" value="KAF2234152.1"/>
    <property type="molecule type" value="Genomic_DNA"/>
</dbReference>
<dbReference type="Pfam" id="PF00931">
    <property type="entry name" value="NB-ARC"/>
    <property type="match status" value="1"/>
</dbReference>
<dbReference type="SUPFAM" id="SSF52540">
    <property type="entry name" value="P-loop containing nucleoside triphosphate hydrolases"/>
    <property type="match status" value="1"/>
</dbReference>
<gene>
    <name evidence="3" type="ORF">EV356DRAFT_485845</name>
</gene>
<dbReference type="PANTHER" id="PTHR46082:SF6">
    <property type="entry name" value="AAA+ ATPASE DOMAIN-CONTAINING PROTEIN-RELATED"/>
    <property type="match status" value="1"/>
</dbReference>
<evidence type="ECO:0000259" key="2">
    <source>
        <dbReference type="Pfam" id="PF00931"/>
    </source>
</evidence>
<accession>A0A6A6H823</accession>
<sequence length="781" mass="88616">MSRQRDRPISLSFDRPSLARNIVAGVHTTGGTTSFHFDSDNLQEPLKPDSNIPFRQDQDFVNRGDILTRVAQRCSQPASRAALVGLGGVGKSQLAIEYAHHVRKQSPETWVFWVYAATTARIEGSYKNIADMIDLPGRQQTSASLMRLVCNWLTREANGKWLVIVDNVDDEVMIDPQNGEHGESSSFASFLPQSSNGAMPITSRNMDVARKLVGYHKDIIIVPEMDQQEANELLQKKLSGQLGELGPQLLNALDYTPLAITQAAAYINDLHSRDLVLEYLKEIRTIRERNPLLENISPDVRRDEYSSNSVFATWQISFEYIRAKRPSAANLLSFMSFFHRQNIPEFMLYHYEDKNGDEQDNVDDEKEANVNGDENSNIGGHRKRDSNDSTTFFSHLQRELRADIRLLLDFSLIKGISSRDEFEMHRLVQSATRMWLRSSSAEEKWWGVFTAAMARDFPYVNYESWSRCRALIPHVQYLTEKEPLGRRQILQRADVLNKAECYANAQGLLVQAEAMIRICLRDRAKELGDEDLNTLTSFGALGSILSEQGKHEAAEDLNLRVLAGREKGLGKDHPKTLLSMSNLAVTLHRLGKYDEAEDLNRRALVGREKVFGKEHPDTLVSVGNLATTLCMLRKYNEAEALNWRALAGREKVLGKEHPDTLSSLANLGYSLSRQQKSGAEEMSRRALEGREKALGKEHPSTLWSARSLAFFLGDRRHYDESIYLFERACDGFERVLGASHPDTRACRGDFTDLLQARKNDRGSAVKFGFRRSMERLMRKER</sequence>
<dbReference type="Pfam" id="PF13424">
    <property type="entry name" value="TPR_12"/>
    <property type="match status" value="2"/>
</dbReference>
<dbReference type="Pfam" id="PF13374">
    <property type="entry name" value="TPR_10"/>
    <property type="match status" value="2"/>
</dbReference>